<proteinExistence type="predicted"/>
<dbReference type="Proteomes" id="UP001159427">
    <property type="component" value="Unassembled WGS sequence"/>
</dbReference>
<protein>
    <submittedName>
        <fullName evidence="1">Uncharacterized protein</fullName>
    </submittedName>
</protein>
<gene>
    <name evidence="1" type="ORF">PEVE_00036069</name>
</gene>
<evidence type="ECO:0000313" key="2">
    <source>
        <dbReference type="Proteomes" id="UP001159427"/>
    </source>
</evidence>
<keyword evidence="2" id="KW-1185">Reference proteome</keyword>
<comment type="caution">
    <text evidence="1">The sequence shown here is derived from an EMBL/GenBank/DDBJ whole genome shotgun (WGS) entry which is preliminary data.</text>
</comment>
<name>A0ABN8T321_9CNID</name>
<accession>A0ABN8T321</accession>
<sequence length="108" mass="12108">MDKTNLRNMGKTRVSFCDYLGPWNRLSSHVNGGIRNDIRNATHALHDYYPAVSCNRRLLERVTTAKILGVHMDEHLTWLTTIGCSPETAQPRTIPCSRAVSGVISDVK</sequence>
<reference evidence="1 2" key="1">
    <citation type="submission" date="2022-05" db="EMBL/GenBank/DDBJ databases">
        <authorList>
            <consortium name="Genoscope - CEA"/>
            <person name="William W."/>
        </authorList>
    </citation>
    <scope>NUCLEOTIDE SEQUENCE [LARGE SCALE GENOMIC DNA]</scope>
</reference>
<evidence type="ECO:0000313" key="1">
    <source>
        <dbReference type="EMBL" id="CAH3198281.1"/>
    </source>
</evidence>
<feature type="non-terminal residue" evidence="1">
    <location>
        <position position="108"/>
    </location>
</feature>
<organism evidence="1 2">
    <name type="scientific">Porites evermanni</name>
    <dbReference type="NCBI Taxonomy" id="104178"/>
    <lineage>
        <taxon>Eukaryota</taxon>
        <taxon>Metazoa</taxon>
        <taxon>Cnidaria</taxon>
        <taxon>Anthozoa</taxon>
        <taxon>Hexacorallia</taxon>
        <taxon>Scleractinia</taxon>
        <taxon>Fungiina</taxon>
        <taxon>Poritidae</taxon>
        <taxon>Porites</taxon>
    </lineage>
</organism>
<dbReference type="EMBL" id="CALNXI010005696">
    <property type="protein sequence ID" value="CAH3198281.1"/>
    <property type="molecule type" value="Genomic_DNA"/>
</dbReference>